<accession>A0A507FG17</accession>
<dbReference type="EMBL" id="QEAP01000113">
    <property type="protein sequence ID" value="TPX74695.1"/>
    <property type="molecule type" value="Genomic_DNA"/>
</dbReference>
<dbReference type="PANTHER" id="PTHR14256:SF1">
    <property type="entry name" value="GEO09626P1"/>
    <property type="match status" value="1"/>
</dbReference>
<dbReference type="Proteomes" id="UP000320333">
    <property type="component" value="Unassembled WGS sequence"/>
</dbReference>
<evidence type="ECO:0000256" key="1">
    <source>
        <dbReference type="SAM" id="Phobius"/>
    </source>
</evidence>
<keyword evidence="1" id="KW-1133">Transmembrane helix</keyword>
<gene>
    <name evidence="2" type="ORF">CcCBS67573_g04036</name>
</gene>
<organism evidence="2 3">
    <name type="scientific">Chytriomyces confervae</name>
    <dbReference type="NCBI Taxonomy" id="246404"/>
    <lineage>
        <taxon>Eukaryota</taxon>
        <taxon>Fungi</taxon>
        <taxon>Fungi incertae sedis</taxon>
        <taxon>Chytridiomycota</taxon>
        <taxon>Chytridiomycota incertae sedis</taxon>
        <taxon>Chytridiomycetes</taxon>
        <taxon>Chytridiales</taxon>
        <taxon>Chytriomycetaceae</taxon>
        <taxon>Chytriomyces</taxon>
    </lineage>
</organism>
<evidence type="ECO:0000313" key="2">
    <source>
        <dbReference type="EMBL" id="TPX74695.1"/>
    </source>
</evidence>
<sequence>MGMYTLTKVPVCVYPIFAIMGVAVTGASWYVSRLARSQDVVWNRRNQSPFLDVPQGFTVKLMDPNGSFNGQFYKRERL</sequence>
<proteinExistence type="predicted"/>
<evidence type="ECO:0000313" key="3">
    <source>
        <dbReference type="Proteomes" id="UP000320333"/>
    </source>
</evidence>
<name>A0A507FG17_9FUNG</name>
<dbReference type="PANTHER" id="PTHR14256">
    <property type="entry name" value="NADH-UBIQUINONE OXIDOREDUCTASE MLRQ SUBUNIT"/>
    <property type="match status" value="1"/>
</dbReference>
<dbReference type="STRING" id="246404.A0A507FG17"/>
<dbReference type="OrthoDB" id="5511684at2759"/>
<dbReference type="InterPro" id="IPR010530">
    <property type="entry name" value="B12D"/>
</dbReference>
<protein>
    <submittedName>
        <fullName evidence="2">Uncharacterized protein</fullName>
    </submittedName>
</protein>
<keyword evidence="1" id="KW-0472">Membrane</keyword>
<keyword evidence="3" id="KW-1185">Reference proteome</keyword>
<feature type="transmembrane region" description="Helical" evidence="1">
    <location>
        <begin position="12"/>
        <end position="31"/>
    </location>
</feature>
<comment type="caution">
    <text evidence="2">The sequence shown here is derived from an EMBL/GenBank/DDBJ whole genome shotgun (WGS) entry which is preliminary data.</text>
</comment>
<dbReference type="AlphaFoldDB" id="A0A507FG17"/>
<dbReference type="Pfam" id="PF06522">
    <property type="entry name" value="B12D"/>
    <property type="match status" value="1"/>
</dbReference>
<keyword evidence="1" id="KW-0812">Transmembrane</keyword>
<reference evidence="2 3" key="1">
    <citation type="journal article" date="2019" name="Sci. Rep.">
        <title>Comparative genomics of chytrid fungi reveal insights into the obligate biotrophic and pathogenic lifestyle of Synchytrium endobioticum.</title>
        <authorList>
            <person name="van de Vossenberg B.T.L.H."/>
            <person name="Warris S."/>
            <person name="Nguyen H.D.T."/>
            <person name="van Gent-Pelzer M.P.E."/>
            <person name="Joly D.L."/>
            <person name="van de Geest H.C."/>
            <person name="Bonants P.J.M."/>
            <person name="Smith D.S."/>
            <person name="Levesque C.A."/>
            <person name="van der Lee T.A.J."/>
        </authorList>
    </citation>
    <scope>NUCLEOTIDE SEQUENCE [LARGE SCALE GENOMIC DNA]</scope>
    <source>
        <strain evidence="2 3">CBS 675.73</strain>
    </source>
</reference>